<gene>
    <name evidence="3" type="ordered locus">Plabr_3156</name>
</gene>
<dbReference type="PANTHER" id="PTHR43264:SF1">
    <property type="entry name" value="INOSINE_URIDINE-PREFERRING NUCLEOSIDE HYDROLASE DOMAIN-CONTAINING PROTEIN"/>
    <property type="match status" value="1"/>
</dbReference>
<dbReference type="KEGG" id="pbs:Plabr_3156"/>
<evidence type="ECO:0000256" key="1">
    <source>
        <dbReference type="SAM" id="SignalP"/>
    </source>
</evidence>
<dbReference type="PANTHER" id="PTHR43264">
    <property type="match status" value="1"/>
</dbReference>
<dbReference type="AlphaFoldDB" id="F0SIS9"/>
<protein>
    <submittedName>
        <fullName evidence="3">Inosine/uridine-preferring nucleoside hydrolase</fullName>
    </submittedName>
</protein>
<evidence type="ECO:0000313" key="4">
    <source>
        <dbReference type="Proteomes" id="UP000006860"/>
    </source>
</evidence>
<dbReference type="HOGENOM" id="CLU_055874_0_0_0"/>
<dbReference type="EMBL" id="CP002546">
    <property type="protein sequence ID" value="ADY60753.1"/>
    <property type="molecule type" value="Genomic_DNA"/>
</dbReference>
<dbReference type="InterPro" id="IPR036452">
    <property type="entry name" value="Ribo_hydro-like"/>
</dbReference>
<keyword evidence="1" id="KW-0732">Signal</keyword>
<dbReference type="Gene3D" id="3.90.245.10">
    <property type="entry name" value="Ribonucleoside hydrolase-like"/>
    <property type="match status" value="1"/>
</dbReference>
<keyword evidence="4" id="KW-1185">Reference proteome</keyword>
<evidence type="ECO:0000313" key="3">
    <source>
        <dbReference type="EMBL" id="ADY60753.1"/>
    </source>
</evidence>
<feature type="signal peptide" evidence="1">
    <location>
        <begin position="1"/>
        <end position="23"/>
    </location>
</feature>
<dbReference type="RefSeq" id="WP_013629474.1">
    <property type="nucleotide sequence ID" value="NC_015174.1"/>
</dbReference>
<reference evidence="4" key="1">
    <citation type="submission" date="2011-02" db="EMBL/GenBank/DDBJ databases">
        <title>The complete genome of Planctomyces brasiliensis DSM 5305.</title>
        <authorList>
            <person name="Lucas S."/>
            <person name="Copeland A."/>
            <person name="Lapidus A."/>
            <person name="Bruce D."/>
            <person name="Goodwin L."/>
            <person name="Pitluck S."/>
            <person name="Kyrpides N."/>
            <person name="Mavromatis K."/>
            <person name="Pagani I."/>
            <person name="Ivanova N."/>
            <person name="Ovchinnikova G."/>
            <person name="Lu M."/>
            <person name="Detter J.C."/>
            <person name="Han C."/>
            <person name="Land M."/>
            <person name="Hauser L."/>
            <person name="Markowitz V."/>
            <person name="Cheng J.-F."/>
            <person name="Hugenholtz P."/>
            <person name="Woyke T."/>
            <person name="Wu D."/>
            <person name="Tindall B."/>
            <person name="Pomrenke H.G."/>
            <person name="Brambilla E."/>
            <person name="Klenk H.-P."/>
            <person name="Eisen J.A."/>
        </authorList>
    </citation>
    <scope>NUCLEOTIDE SEQUENCE [LARGE SCALE GENOMIC DNA]</scope>
    <source>
        <strain evidence="4">ATCC 49424 / DSM 5305 / JCM 21570 / NBRC 103401 / IFAM 1448</strain>
    </source>
</reference>
<evidence type="ECO:0000259" key="2">
    <source>
        <dbReference type="Pfam" id="PF01156"/>
    </source>
</evidence>
<dbReference type="Pfam" id="PF01156">
    <property type="entry name" value="IU_nuc_hydro"/>
    <property type="match status" value="1"/>
</dbReference>
<dbReference type="STRING" id="756272.Plabr_3156"/>
<name>F0SIS9_RUBBR</name>
<organism evidence="3 4">
    <name type="scientific">Rubinisphaera brasiliensis (strain ATCC 49424 / DSM 5305 / JCM 21570 / IAM 15109 / NBRC 103401 / IFAM 1448)</name>
    <name type="common">Planctomyces brasiliensis</name>
    <dbReference type="NCBI Taxonomy" id="756272"/>
    <lineage>
        <taxon>Bacteria</taxon>
        <taxon>Pseudomonadati</taxon>
        <taxon>Planctomycetota</taxon>
        <taxon>Planctomycetia</taxon>
        <taxon>Planctomycetales</taxon>
        <taxon>Planctomycetaceae</taxon>
        <taxon>Rubinisphaera</taxon>
    </lineage>
</organism>
<dbReference type="InterPro" id="IPR001910">
    <property type="entry name" value="Inosine/uridine_hydrolase_dom"/>
</dbReference>
<feature type="chain" id="PRO_5003260537" evidence="1">
    <location>
        <begin position="24"/>
        <end position="350"/>
    </location>
</feature>
<dbReference type="CDD" id="cd02652">
    <property type="entry name" value="nuc_hydro_2"/>
    <property type="match status" value="1"/>
</dbReference>
<proteinExistence type="predicted"/>
<dbReference type="eggNOG" id="COG1957">
    <property type="taxonomic scope" value="Bacteria"/>
</dbReference>
<feature type="domain" description="Inosine/uridine-preferring nucleoside hydrolase" evidence="2">
    <location>
        <begin position="32"/>
        <end position="253"/>
    </location>
</feature>
<keyword evidence="3" id="KW-0378">Hydrolase</keyword>
<dbReference type="SUPFAM" id="SSF53590">
    <property type="entry name" value="Nucleoside hydrolase"/>
    <property type="match status" value="1"/>
</dbReference>
<dbReference type="Proteomes" id="UP000006860">
    <property type="component" value="Chromosome"/>
</dbReference>
<dbReference type="OrthoDB" id="209323at2"/>
<accession>F0SIS9</accession>
<sequence>MKSLWIAALGCCVALAGSQSGVAEDKPRPVPLIFDTDIGNDCDDVLALGMIHALQSRGDCELLAVTITKDHELAAPFVDAVNTFYGRGDIPIGVCDSEVTTHEGKFNGLAAVKDDGEYRYPHDLESGEQALPAVALLRKTLAEAEDGSVVIAQVGFSTNLANLLQSSGDEFSPLPGKELIEKKVRLLSIMAGAFEKIPNKQGELRDYIEYNVFKDIPSARRLADEWPTPIVWSGFEIGKALLYPHESIEQDYDYVDHHPVAEAYIRYIPPPHDRPTWDLTSVLYGVFPDRGYFDLSPAGRVNIAEDGMARFEAEEGGRDRYLIVTDAQKGRVLEALVQLSSQPPQAIEQE</sequence>
<dbReference type="GO" id="GO:0016799">
    <property type="term" value="F:hydrolase activity, hydrolyzing N-glycosyl compounds"/>
    <property type="evidence" value="ECO:0007669"/>
    <property type="project" value="InterPro"/>
</dbReference>